<feature type="repeat" description="TPR" evidence="2">
    <location>
        <begin position="44"/>
        <end position="77"/>
    </location>
</feature>
<dbReference type="Gene3D" id="1.25.40.10">
    <property type="entry name" value="Tetratricopeptide repeat domain"/>
    <property type="match status" value="4"/>
</dbReference>
<dbReference type="STRING" id="105785.A0A2J7PET8"/>
<keyword evidence="5" id="KW-1185">Reference proteome</keyword>
<feature type="repeat" description="TPR" evidence="2">
    <location>
        <begin position="232"/>
        <end position="265"/>
    </location>
</feature>
<accession>A0A2J7PET8</accession>
<dbReference type="InterPro" id="IPR019734">
    <property type="entry name" value="TPR_rpt"/>
</dbReference>
<dbReference type="GO" id="GO:0005680">
    <property type="term" value="C:anaphase-promoting complex"/>
    <property type="evidence" value="ECO:0007669"/>
    <property type="project" value="TreeGrafter"/>
</dbReference>
<dbReference type="Proteomes" id="UP000235965">
    <property type="component" value="Unassembled WGS sequence"/>
</dbReference>
<evidence type="ECO:0000313" key="4">
    <source>
        <dbReference type="EMBL" id="PNF14857.1"/>
    </source>
</evidence>
<organism evidence="4 5">
    <name type="scientific">Cryptotermes secundus</name>
    <dbReference type="NCBI Taxonomy" id="105785"/>
    <lineage>
        <taxon>Eukaryota</taxon>
        <taxon>Metazoa</taxon>
        <taxon>Ecdysozoa</taxon>
        <taxon>Arthropoda</taxon>
        <taxon>Hexapoda</taxon>
        <taxon>Insecta</taxon>
        <taxon>Pterygota</taxon>
        <taxon>Neoptera</taxon>
        <taxon>Polyneoptera</taxon>
        <taxon>Dictyoptera</taxon>
        <taxon>Blattodea</taxon>
        <taxon>Blattoidea</taxon>
        <taxon>Termitoidae</taxon>
        <taxon>Kalotermitidae</taxon>
        <taxon>Cryptotermitinae</taxon>
        <taxon>Cryptotermes</taxon>
    </lineage>
</organism>
<feature type="region of interest" description="Disordered" evidence="3">
    <location>
        <begin position="543"/>
        <end position="569"/>
    </location>
</feature>
<dbReference type="GO" id="GO:0016567">
    <property type="term" value="P:protein ubiquitination"/>
    <property type="evidence" value="ECO:0007669"/>
    <property type="project" value="TreeGrafter"/>
</dbReference>
<evidence type="ECO:0000313" key="5">
    <source>
        <dbReference type="Proteomes" id="UP000235965"/>
    </source>
</evidence>
<dbReference type="PROSITE" id="PS50005">
    <property type="entry name" value="TPR"/>
    <property type="match status" value="4"/>
</dbReference>
<dbReference type="InParanoid" id="A0A2J7PET8"/>
<evidence type="ECO:0000256" key="1">
    <source>
        <dbReference type="ARBA" id="ARBA00022803"/>
    </source>
</evidence>
<dbReference type="Pfam" id="PF13181">
    <property type="entry name" value="TPR_8"/>
    <property type="match status" value="1"/>
</dbReference>
<name>A0A2J7PET8_9NEOP</name>
<dbReference type="FunCoup" id="A0A2J7PET8">
    <property type="interactions" value="681"/>
</dbReference>
<dbReference type="GO" id="GO:0051301">
    <property type="term" value="P:cell division"/>
    <property type="evidence" value="ECO:0007669"/>
    <property type="project" value="TreeGrafter"/>
</dbReference>
<sequence length="569" mass="64499">MTGVFDQIKLLFEQQLYTNVVSLANLVLSVSDHNPDILTVPAKFQTYVYYGDSLFYLGQYRKAEAMYQKALQFKKPLLKSKGTAKPQDNQKELMPDIDIKYQIHVCHVNLKQNHQAIEELRSIPGKLRNAKINMALAKLYQQGGMERSAITSYKEVLRECPLALEAAEGLLSLGVKGIEVNALVLEGASSFGNMDWLNSWIKAHFHLHNREYGQAISTFRQLDERSSLRDNLNLLVAMGESYYYSGDHKNALIVLQRARALDPHMQRGLDILAALLAKERKHKELEKLISPSITVSEYGPETWITMAYFLYATKKNSKAAYFAQKACFLSPRNVEALILKGAILLDLKKFQDAVVHFREAMQVSPHRYEPHRGLVDCYIAMHRLREALNIASNACKQLGQNPRALTLYASVLMKDPLTVCKAKSILEKALAQDEMYLPAVYLLAEMYEQEMALESAVTLLEKQVELQPTCKLHQMLGDLLARVHEEDKALDHYCTALNLDPNNRRALEGMHRIDHSSSKLDTSYFLTVGEEEGGDTTYERIADSENEGEADESETEAVWSDMDLELNSQ</sequence>
<comment type="caution">
    <text evidence="4">The sequence shown here is derived from an EMBL/GenBank/DDBJ whole genome shotgun (WGS) entry which is preliminary data.</text>
</comment>
<dbReference type="SUPFAM" id="SSF48452">
    <property type="entry name" value="TPR-like"/>
    <property type="match status" value="2"/>
</dbReference>
<dbReference type="Pfam" id="PF14559">
    <property type="entry name" value="TPR_19"/>
    <property type="match status" value="1"/>
</dbReference>
<evidence type="ECO:0000256" key="3">
    <source>
        <dbReference type="SAM" id="MobiDB-lite"/>
    </source>
</evidence>
<dbReference type="SMART" id="SM00028">
    <property type="entry name" value="TPR"/>
    <property type="match status" value="8"/>
</dbReference>
<feature type="compositionally biased region" description="Acidic residues" evidence="3">
    <location>
        <begin position="544"/>
        <end position="555"/>
    </location>
</feature>
<protein>
    <submittedName>
        <fullName evidence="4">Anaphase-promoting complex subunit 7</fullName>
    </submittedName>
</protein>
<keyword evidence="1 2" id="KW-0802">TPR repeat</keyword>
<reference evidence="4 5" key="1">
    <citation type="submission" date="2017-12" db="EMBL/GenBank/DDBJ databases">
        <title>Hemimetabolous genomes reveal molecular basis of termite eusociality.</title>
        <authorList>
            <person name="Harrison M.C."/>
            <person name="Jongepier E."/>
            <person name="Robertson H.M."/>
            <person name="Arning N."/>
            <person name="Bitard-Feildel T."/>
            <person name="Chao H."/>
            <person name="Childers C.P."/>
            <person name="Dinh H."/>
            <person name="Doddapaneni H."/>
            <person name="Dugan S."/>
            <person name="Gowin J."/>
            <person name="Greiner C."/>
            <person name="Han Y."/>
            <person name="Hu H."/>
            <person name="Hughes D.S.T."/>
            <person name="Huylmans A.-K."/>
            <person name="Kemena C."/>
            <person name="Kremer L.P.M."/>
            <person name="Lee S.L."/>
            <person name="Lopez-Ezquerra A."/>
            <person name="Mallet L."/>
            <person name="Monroy-Kuhn J.M."/>
            <person name="Moser A."/>
            <person name="Murali S.C."/>
            <person name="Muzny D.M."/>
            <person name="Otani S."/>
            <person name="Piulachs M.-D."/>
            <person name="Poelchau M."/>
            <person name="Qu J."/>
            <person name="Schaub F."/>
            <person name="Wada-Katsumata A."/>
            <person name="Worley K.C."/>
            <person name="Xie Q."/>
            <person name="Ylla G."/>
            <person name="Poulsen M."/>
            <person name="Gibbs R.A."/>
            <person name="Schal C."/>
            <person name="Richards S."/>
            <person name="Belles X."/>
            <person name="Korb J."/>
            <person name="Bornberg-Bauer E."/>
        </authorList>
    </citation>
    <scope>NUCLEOTIDE SEQUENCE [LARGE SCALE GENOMIC DNA]</scope>
    <source>
        <tissue evidence="4">Whole body</tissue>
    </source>
</reference>
<dbReference type="PANTHER" id="PTHR12558:SF36">
    <property type="entry name" value="ANAPHASE-PROMOTING COMPLEX SUBUNIT 7"/>
    <property type="match status" value="1"/>
</dbReference>
<dbReference type="OrthoDB" id="308440at2759"/>
<dbReference type="PANTHER" id="PTHR12558">
    <property type="entry name" value="CELL DIVISION CYCLE 16,23,27"/>
    <property type="match status" value="1"/>
</dbReference>
<feature type="repeat" description="TPR" evidence="2">
    <location>
        <begin position="470"/>
        <end position="503"/>
    </location>
</feature>
<feature type="repeat" description="TPR" evidence="2">
    <location>
        <begin position="334"/>
        <end position="367"/>
    </location>
</feature>
<dbReference type="EMBL" id="NEVH01026088">
    <property type="protein sequence ID" value="PNF14857.1"/>
    <property type="molecule type" value="Genomic_DNA"/>
</dbReference>
<gene>
    <name evidence="4" type="ORF">B7P43_G05366</name>
</gene>
<dbReference type="GO" id="GO:0045842">
    <property type="term" value="P:positive regulation of mitotic metaphase/anaphase transition"/>
    <property type="evidence" value="ECO:0007669"/>
    <property type="project" value="TreeGrafter"/>
</dbReference>
<evidence type="ECO:0000256" key="2">
    <source>
        <dbReference type="PROSITE-ProRule" id="PRU00339"/>
    </source>
</evidence>
<proteinExistence type="predicted"/>
<dbReference type="AlphaFoldDB" id="A0A2J7PET8"/>
<dbReference type="InterPro" id="IPR011990">
    <property type="entry name" value="TPR-like_helical_dom_sf"/>
</dbReference>